<comment type="subcellular location">
    <subcellularLocation>
        <location evidence="1">Cell membrane</location>
        <topology evidence="1">Multi-pass membrane protein</topology>
    </subcellularLocation>
</comment>
<dbReference type="GO" id="GO:0006814">
    <property type="term" value="P:sodium ion transport"/>
    <property type="evidence" value="ECO:0007669"/>
    <property type="project" value="UniProtKB-KW"/>
</dbReference>
<evidence type="ECO:0000256" key="2">
    <source>
        <dbReference type="ARBA" id="ARBA00006434"/>
    </source>
</evidence>
<reference evidence="15 16" key="1">
    <citation type="submission" date="2019-12" db="EMBL/GenBank/DDBJ databases">
        <title>Salinicoccus cyprini sp. nov., isolated from gastro-intestinal tract of mirror carp, Cyprinus carpio var. specularis, collected from Gobind Sagar Reservoir, Himachal Pradesh, India.</title>
        <authorList>
            <person name="Talwar C."/>
            <person name="Singh A.K."/>
            <person name="Lal R."/>
            <person name="Negi R.K."/>
        </authorList>
    </citation>
    <scope>NUCLEOTIDE SEQUENCE [LARGE SCALE GENOMIC DNA]</scope>
    <source>
        <strain evidence="15 16">J-82</strain>
    </source>
</reference>
<evidence type="ECO:0000256" key="13">
    <source>
        <dbReference type="RuleBase" id="RU362091"/>
    </source>
</evidence>
<feature type="transmembrane region" description="Helical" evidence="14">
    <location>
        <begin position="316"/>
        <end position="337"/>
    </location>
</feature>
<feature type="transmembrane region" description="Helical" evidence="14">
    <location>
        <begin position="440"/>
        <end position="458"/>
    </location>
</feature>
<evidence type="ECO:0000313" key="15">
    <source>
        <dbReference type="EMBL" id="MXQ51267.1"/>
    </source>
</evidence>
<name>A0A6N8U1R0_9STAP</name>
<keyword evidence="8" id="KW-0915">Sodium</keyword>
<gene>
    <name evidence="15" type="ORF">GQ671_08295</name>
</gene>
<feature type="transmembrane region" description="Helical" evidence="14">
    <location>
        <begin position="45"/>
        <end position="64"/>
    </location>
</feature>
<sequence length="497" mass="53422">MEQITLYTWIGFSIFLLLMVAVGYLSSKRMKTISDFATGGGLGPYVLGFSFAATYLSAATFLGYPGWSYEWGLSNLWLFLAMIAGGPVGVLMVAKRIRKLNTKQKSLSLPDWLGDFYKSDIIRVGTALILLFNIFYIAAQFVAGARIFEYLLGMSYTTGLILITVIVVAYVFAGGALADIYTDAIQAVLMAVTGVVIFISGIVIFWEGSISNTFRGITANLASQNSNLVSVFNPESLHFYSFGAVFGAIAIQWAFASAPHLFNKVLGLKHEKDLGKMIGTYVVVAALCVLVLFGGLYSRVALGASAAATDLALVDYIIWAFPAVFVALFGVVILAAAMSTTDGIFVSISTVFANDIYLKFLVKRGYIRTSDEKAQRTAFHISRLTVPIIGLLALLIVIRPPEYMGDVMWIGISGIAAGTMGPILQAVYAKRKAPARAAELSMIVGLGSYLFLYFSGIIPSTMSAGAAATFIGIATINIASWMLQPSREVKPAEEGGS</sequence>
<evidence type="ECO:0000256" key="11">
    <source>
        <dbReference type="ARBA" id="ARBA00023201"/>
    </source>
</evidence>
<keyword evidence="10 14" id="KW-0472">Membrane</keyword>
<keyword evidence="9" id="KW-0406">Ion transport</keyword>
<comment type="catalytic activity">
    <reaction evidence="12">
        <text>L-proline(in) + Na(+)(in) = L-proline(out) + Na(+)(out)</text>
        <dbReference type="Rhea" id="RHEA:28967"/>
        <dbReference type="ChEBI" id="CHEBI:29101"/>
        <dbReference type="ChEBI" id="CHEBI:60039"/>
    </reaction>
</comment>
<protein>
    <submittedName>
        <fullName evidence="15">Sodium:pantothenate symporter</fullName>
    </submittedName>
</protein>
<proteinExistence type="inferred from homology"/>
<evidence type="ECO:0000256" key="6">
    <source>
        <dbReference type="ARBA" id="ARBA00022847"/>
    </source>
</evidence>
<dbReference type="InterPro" id="IPR050277">
    <property type="entry name" value="Sodium:Solute_Symporter"/>
</dbReference>
<dbReference type="PANTHER" id="PTHR48086">
    <property type="entry name" value="SODIUM/PROLINE SYMPORTER-RELATED"/>
    <property type="match status" value="1"/>
</dbReference>
<evidence type="ECO:0000256" key="12">
    <source>
        <dbReference type="ARBA" id="ARBA00033708"/>
    </source>
</evidence>
<dbReference type="Gene3D" id="1.20.1730.10">
    <property type="entry name" value="Sodium/glucose cotransporter"/>
    <property type="match status" value="1"/>
</dbReference>
<accession>A0A6N8U1R0</accession>
<feature type="transmembrane region" description="Helical" evidence="14">
    <location>
        <begin position="407"/>
        <end position="428"/>
    </location>
</feature>
<feature type="transmembrane region" description="Helical" evidence="14">
    <location>
        <begin position="185"/>
        <end position="206"/>
    </location>
</feature>
<dbReference type="Pfam" id="PF00474">
    <property type="entry name" value="SSF"/>
    <property type="match status" value="1"/>
</dbReference>
<evidence type="ECO:0000256" key="3">
    <source>
        <dbReference type="ARBA" id="ARBA00022448"/>
    </source>
</evidence>
<dbReference type="GO" id="GO:0015293">
    <property type="term" value="F:symporter activity"/>
    <property type="evidence" value="ECO:0007669"/>
    <property type="project" value="UniProtKB-KW"/>
</dbReference>
<feature type="transmembrane region" description="Helical" evidence="14">
    <location>
        <begin position="277"/>
        <end position="296"/>
    </location>
</feature>
<feature type="transmembrane region" description="Helical" evidence="14">
    <location>
        <begin position="464"/>
        <end position="483"/>
    </location>
</feature>
<keyword evidence="3" id="KW-0813">Transport</keyword>
<evidence type="ECO:0000313" key="16">
    <source>
        <dbReference type="Proteomes" id="UP000436284"/>
    </source>
</evidence>
<dbReference type="PROSITE" id="PS50283">
    <property type="entry name" value="NA_SOLUT_SYMP_3"/>
    <property type="match status" value="1"/>
</dbReference>
<keyword evidence="6" id="KW-0769">Symport</keyword>
<evidence type="ECO:0000256" key="14">
    <source>
        <dbReference type="SAM" id="Phobius"/>
    </source>
</evidence>
<feature type="transmembrane region" description="Helical" evidence="14">
    <location>
        <begin position="76"/>
        <end position="94"/>
    </location>
</feature>
<dbReference type="RefSeq" id="WP_160655505.1">
    <property type="nucleotide sequence ID" value="NZ_JBHRWU010000001.1"/>
</dbReference>
<evidence type="ECO:0000256" key="9">
    <source>
        <dbReference type="ARBA" id="ARBA00023065"/>
    </source>
</evidence>
<evidence type="ECO:0000256" key="4">
    <source>
        <dbReference type="ARBA" id="ARBA00022475"/>
    </source>
</evidence>
<comment type="caution">
    <text evidence="15">The sequence shown here is derived from an EMBL/GenBank/DDBJ whole genome shotgun (WGS) entry which is preliminary data.</text>
</comment>
<keyword evidence="11" id="KW-0739">Sodium transport</keyword>
<dbReference type="GO" id="GO:0005886">
    <property type="term" value="C:plasma membrane"/>
    <property type="evidence" value="ECO:0007669"/>
    <property type="project" value="UniProtKB-SubCell"/>
</dbReference>
<dbReference type="OrthoDB" id="9810181at2"/>
<evidence type="ECO:0000256" key="5">
    <source>
        <dbReference type="ARBA" id="ARBA00022692"/>
    </source>
</evidence>
<evidence type="ECO:0000256" key="1">
    <source>
        <dbReference type="ARBA" id="ARBA00004651"/>
    </source>
</evidence>
<evidence type="ECO:0000256" key="10">
    <source>
        <dbReference type="ARBA" id="ARBA00023136"/>
    </source>
</evidence>
<dbReference type="Proteomes" id="UP000436284">
    <property type="component" value="Unassembled WGS sequence"/>
</dbReference>
<dbReference type="InterPro" id="IPR038377">
    <property type="entry name" value="Na/Glc_symporter_sf"/>
</dbReference>
<feature type="transmembrane region" description="Helical" evidence="14">
    <location>
        <begin position="237"/>
        <end position="256"/>
    </location>
</feature>
<keyword evidence="7 14" id="KW-1133">Transmembrane helix</keyword>
<feature type="transmembrane region" description="Helical" evidence="14">
    <location>
        <begin position="6"/>
        <end position="25"/>
    </location>
</feature>
<keyword evidence="5 14" id="KW-0812">Transmembrane</keyword>
<feature type="transmembrane region" description="Helical" evidence="14">
    <location>
        <begin position="384"/>
        <end position="401"/>
    </location>
</feature>
<keyword evidence="16" id="KW-1185">Reference proteome</keyword>
<evidence type="ECO:0000256" key="7">
    <source>
        <dbReference type="ARBA" id="ARBA00022989"/>
    </source>
</evidence>
<feature type="transmembrane region" description="Helical" evidence="14">
    <location>
        <begin position="154"/>
        <end position="173"/>
    </location>
</feature>
<dbReference type="EMBL" id="WUUK01000003">
    <property type="protein sequence ID" value="MXQ51267.1"/>
    <property type="molecule type" value="Genomic_DNA"/>
</dbReference>
<dbReference type="AlphaFoldDB" id="A0A6N8U1R0"/>
<organism evidence="15 16">
    <name type="scientific">Salinicoccus hispanicus</name>
    <dbReference type="NCBI Taxonomy" id="157225"/>
    <lineage>
        <taxon>Bacteria</taxon>
        <taxon>Bacillati</taxon>
        <taxon>Bacillota</taxon>
        <taxon>Bacilli</taxon>
        <taxon>Bacillales</taxon>
        <taxon>Staphylococcaceae</taxon>
        <taxon>Salinicoccus</taxon>
    </lineage>
</organism>
<feature type="transmembrane region" description="Helical" evidence="14">
    <location>
        <begin position="127"/>
        <end position="148"/>
    </location>
</feature>
<comment type="similarity">
    <text evidence="2 13">Belongs to the sodium:solute symporter (SSF) (TC 2.A.21) family.</text>
</comment>
<dbReference type="InterPro" id="IPR001734">
    <property type="entry name" value="Na/solute_symporter"/>
</dbReference>
<dbReference type="PANTHER" id="PTHR48086:SF3">
    <property type="entry name" value="SODIUM_PROLINE SYMPORTER"/>
    <property type="match status" value="1"/>
</dbReference>
<evidence type="ECO:0000256" key="8">
    <source>
        <dbReference type="ARBA" id="ARBA00023053"/>
    </source>
</evidence>
<keyword evidence="4" id="KW-1003">Cell membrane</keyword>